<feature type="compositionally biased region" description="Polar residues" evidence="1">
    <location>
        <begin position="1"/>
        <end position="18"/>
    </location>
</feature>
<evidence type="ECO:0000256" key="1">
    <source>
        <dbReference type="SAM" id="MobiDB-lite"/>
    </source>
</evidence>
<reference evidence="2" key="1">
    <citation type="submission" date="2014-12" db="EMBL/GenBank/DDBJ databases">
        <title>Insight into the proteome of Arion vulgaris.</title>
        <authorList>
            <person name="Aradska J."/>
            <person name="Bulat T."/>
            <person name="Smidak R."/>
            <person name="Sarate P."/>
            <person name="Gangsoo J."/>
            <person name="Sialana F."/>
            <person name="Bilban M."/>
            <person name="Lubec G."/>
        </authorList>
    </citation>
    <scope>NUCLEOTIDE SEQUENCE</scope>
    <source>
        <tissue evidence="2">Skin</tissue>
    </source>
</reference>
<sequence length="56" mass="6396">MSSTTVDTHSGFNSNEMSQPVDLMSLYELSMHTKINWQDKITDTNQSPHKSQDSKH</sequence>
<dbReference type="EMBL" id="HACG01027950">
    <property type="protein sequence ID" value="CEK74815.1"/>
    <property type="molecule type" value="Transcribed_RNA"/>
</dbReference>
<name>A0A0B7A4A5_9EUPU</name>
<dbReference type="AlphaFoldDB" id="A0A0B7A4A5"/>
<protein>
    <submittedName>
        <fullName evidence="2">Uncharacterized protein</fullName>
    </submittedName>
</protein>
<feature type="region of interest" description="Disordered" evidence="1">
    <location>
        <begin position="1"/>
        <end position="20"/>
    </location>
</feature>
<evidence type="ECO:0000313" key="2">
    <source>
        <dbReference type="EMBL" id="CEK74815.1"/>
    </source>
</evidence>
<gene>
    <name evidence="2" type="primary">ORF92680</name>
</gene>
<organism evidence="2">
    <name type="scientific">Arion vulgaris</name>
    <dbReference type="NCBI Taxonomy" id="1028688"/>
    <lineage>
        <taxon>Eukaryota</taxon>
        <taxon>Metazoa</taxon>
        <taxon>Spiralia</taxon>
        <taxon>Lophotrochozoa</taxon>
        <taxon>Mollusca</taxon>
        <taxon>Gastropoda</taxon>
        <taxon>Heterobranchia</taxon>
        <taxon>Euthyneura</taxon>
        <taxon>Panpulmonata</taxon>
        <taxon>Eupulmonata</taxon>
        <taxon>Stylommatophora</taxon>
        <taxon>Helicina</taxon>
        <taxon>Arionoidea</taxon>
        <taxon>Arionidae</taxon>
        <taxon>Arion</taxon>
    </lineage>
</organism>
<accession>A0A0B7A4A5</accession>
<proteinExistence type="predicted"/>